<protein>
    <submittedName>
        <fullName evidence="1">Uncharacterized protein</fullName>
    </submittedName>
</protein>
<gene>
    <name evidence="1" type="ORF">S06H3_54717</name>
</gene>
<comment type="caution">
    <text evidence="1">The sequence shown here is derived from an EMBL/GenBank/DDBJ whole genome shotgun (WGS) entry which is preliminary data.</text>
</comment>
<sequence length="239" mass="28191">LEFLVIKKIYDYSVTGFEKIKKVVVDKQNQGKYGFVPDKEEVLFLQKANKNPNYNQIVMLVPNYKHIDLIRTGFLLNSYNKKIGEKIERDVFRGKIARIKSEISKRPEGSKLLKIVKLPTTEFFSIILSYLYELKIHGYSEEMLVKEFEELVESWEESSMFVRSDQDIDDVIKFCKKRASEGDSRFFILTIYDEMIEEVENAVSQLELSNFFKINQYEKKIFKTGTKDFPKIEASFYKT</sequence>
<reference evidence="1" key="1">
    <citation type="journal article" date="2014" name="Front. Microbiol.">
        <title>High frequency of phylogenetically diverse reductive dehalogenase-homologous genes in deep subseafloor sedimentary metagenomes.</title>
        <authorList>
            <person name="Kawai M."/>
            <person name="Futagami T."/>
            <person name="Toyoda A."/>
            <person name="Takaki Y."/>
            <person name="Nishi S."/>
            <person name="Hori S."/>
            <person name="Arai W."/>
            <person name="Tsubouchi T."/>
            <person name="Morono Y."/>
            <person name="Uchiyama I."/>
            <person name="Ito T."/>
            <person name="Fujiyama A."/>
            <person name="Inagaki F."/>
            <person name="Takami H."/>
        </authorList>
    </citation>
    <scope>NUCLEOTIDE SEQUENCE</scope>
    <source>
        <strain evidence="1">Expedition CK06-06</strain>
    </source>
</reference>
<dbReference type="EMBL" id="BARV01035028">
    <property type="protein sequence ID" value="GAI53024.1"/>
    <property type="molecule type" value="Genomic_DNA"/>
</dbReference>
<organism evidence="1">
    <name type="scientific">marine sediment metagenome</name>
    <dbReference type="NCBI Taxonomy" id="412755"/>
    <lineage>
        <taxon>unclassified sequences</taxon>
        <taxon>metagenomes</taxon>
        <taxon>ecological metagenomes</taxon>
    </lineage>
</organism>
<feature type="non-terminal residue" evidence="1">
    <location>
        <position position="1"/>
    </location>
</feature>
<dbReference type="AlphaFoldDB" id="X1RBR1"/>
<evidence type="ECO:0000313" key="1">
    <source>
        <dbReference type="EMBL" id="GAI53024.1"/>
    </source>
</evidence>
<feature type="non-terminal residue" evidence="1">
    <location>
        <position position="239"/>
    </location>
</feature>
<name>X1RBR1_9ZZZZ</name>
<accession>X1RBR1</accession>
<proteinExistence type="predicted"/>